<accession>A0A3L8Q0Y7</accession>
<protein>
    <submittedName>
        <fullName evidence="1">Type VI secretion protein VasB-1</fullName>
    </submittedName>
</protein>
<dbReference type="AlphaFoldDB" id="A0A3L8Q0Y7"/>
<dbReference type="InterPro" id="IPR010732">
    <property type="entry name" value="T6SS_TssG-like"/>
</dbReference>
<evidence type="ECO:0000313" key="2">
    <source>
        <dbReference type="Proteomes" id="UP000281474"/>
    </source>
</evidence>
<evidence type="ECO:0000313" key="1">
    <source>
        <dbReference type="EMBL" id="RLV61244.1"/>
    </source>
</evidence>
<gene>
    <name evidence="1" type="ORF">D5018_03020</name>
</gene>
<reference evidence="1 2" key="1">
    <citation type="submission" date="2018-09" db="EMBL/GenBank/DDBJ databases">
        <title>Phylogeny of the Shewanellaceae, and recommendation for two new genera, Pseudoshewanella and Parashewanella.</title>
        <authorList>
            <person name="Wang G."/>
        </authorList>
    </citation>
    <scope>NUCLEOTIDE SEQUENCE [LARGE SCALE GENOMIC DNA]</scope>
    <source>
        <strain evidence="1 2">C51</strain>
    </source>
</reference>
<name>A0A3L8Q0Y7_9GAMM</name>
<dbReference type="RefSeq" id="WP_121837506.1">
    <property type="nucleotide sequence ID" value="NZ_ML014756.1"/>
</dbReference>
<dbReference type="OrthoDB" id="6191374at2"/>
<dbReference type="Pfam" id="PF06996">
    <property type="entry name" value="T6SS_TssG"/>
    <property type="match status" value="1"/>
</dbReference>
<dbReference type="Proteomes" id="UP000281474">
    <property type="component" value="Unassembled WGS sequence"/>
</dbReference>
<dbReference type="EMBL" id="QZEI01000005">
    <property type="protein sequence ID" value="RLV61244.1"/>
    <property type="molecule type" value="Genomic_DNA"/>
</dbReference>
<comment type="caution">
    <text evidence="1">The sequence shown here is derived from an EMBL/GenBank/DDBJ whole genome shotgun (WGS) entry which is preliminary data.</text>
</comment>
<proteinExistence type="predicted"/>
<dbReference type="PANTHER" id="PTHR35564:SF4">
    <property type="entry name" value="CYTOPLASMIC PROTEIN"/>
    <property type="match status" value="1"/>
</dbReference>
<sequence length="331" mass="37807">MQRSSLTEKLSSVDGAELASAWQLIKHEAASNGTRPRIRFRCESLPAYYHSQVTSVSHNTRQFWIIETSIAALSGSHGVMPRPMYRAALEARFEYSDEAAIDFFNGFNNRYLNLFCQVENKHQIVRLKEEETFTWPTHGTHISELLAKLSGVVGESNVIPQKHFIQYTALLGFKLTCPIALRMMLEDYFEAKFEIDYFDMEHQALTPCSLTRIGRNGQNQKLGKTTLIGKVATMVGQSLKIKICPRNYLHYLEVYSDKKLTLAIDHMVKTYMGINIKYKLYMKVNSRYLPRTRLLSSASNATKLGRSAWMGSQNTSKQFVEMPLAIDPLLQ</sequence>
<organism evidence="1 2">
    <name type="scientific">Parashewanella curva</name>
    <dbReference type="NCBI Taxonomy" id="2338552"/>
    <lineage>
        <taxon>Bacteria</taxon>
        <taxon>Pseudomonadati</taxon>
        <taxon>Pseudomonadota</taxon>
        <taxon>Gammaproteobacteria</taxon>
        <taxon>Alteromonadales</taxon>
        <taxon>Shewanellaceae</taxon>
        <taxon>Parashewanella</taxon>
    </lineage>
</organism>
<keyword evidence="2" id="KW-1185">Reference proteome</keyword>
<dbReference type="PANTHER" id="PTHR35564">
    <property type="match status" value="1"/>
</dbReference>